<gene>
    <name evidence="2" type="ORF">F8388_016870</name>
</gene>
<feature type="compositionally biased region" description="Basic and acidic residues" evidence="1">
    <location>
        <begin position="340"/>
        <end position="359"/>
    </location>
</feature>
<feature type="region of interest" description="Disordered" evidence="1">
    <location>
        <begin position="288"/>
        <end position="359"/>
    </location>
</feature>
<dbReference type="Proteomes" id="UP000525078">
    <property type="component" value="Unassembled WGS sequence"/>
</dbReference>
<reference evidence="2 3" key="1">
    <citation type="journal article" date="2020" name="bioRxiv">
        <title>Sequence and annotation of 42 cannabis genomes reveals extensive copy number variation in cannabinoid synthesis and pathogen resistance genes.</title>
        <authorList>
            <person name="Mckernan K.J."/>
            <person name="Helbert Y."/>
            <person name="Kane L.T."/>
            <person name="Ebling H."/>
            <person name="Zhang L."/>
            <person name="Liu B."/>
            <person name="Eaton Z."/>
            <person name="Mclaughlin S."/>
            <person name="Kingan S."/>
            <person name="Baybayan P."/>
            <person name="Concepcion G."/>
            <person name="Jordan M."/>
            <person name="Riva A."/>
            <person name="Barbazuk W."/>
            <person name="Harkins T."/>
        </authorList>
    </citation>
    <scope>NUCLEOTIDE SEQUENCE [LARGE SCALE GENOMIC DNA]</scope>
    <source>
        <strain evidence="3">cv. Jamaican Lion 4</strain>
        <tissue evidence="2">Leaf</tissue>
    </source>
</reference>
<organism evidence="2 3">
    <name type="scientific">Cannabis sativa</name>
    <name type="common">Hemp</name>
    <name type="synonym">Marijuana</name>
    <dbReference type="NCBI Taxonomy" id="3483"/>
    <lineage>
        <taxon>Eukaryota</taxon>
        <taxon>Viridiplantae</taxon>
        <taxon>Streptophyta</taxon>
        <taxon>Embryophyta</taxon>
        <taxon>Tracheophyta</taxon>
        <taxon>Spermatophyta</taxon>
        <taxon>Magnoliopsida</taxon>
        <taxon>eudicotyledons</taxon>
        <taxon>Gunneridae</taxon>
        <taxon>Pentapetalae</taxon>
        <taxon>rosids</taxon>
        <taxon>fabids</taxon>
        <taxon>Rosales</taxon>
        <taxon>Cannabaceae</taxon>
        <taxon>Cannabis</taxon>
    </lineage>
</organism>
<comment type="caution">
    <text evidence="2">The sequence shown here is derived from an EMBL/GenBank/DDBJ whole genome shotgun (WGS) entry which is preliminary data.</text>
</comment>
<protein>
    <submittedName>
        <fullName evidence="2">Uncharacterized protein</fullName>
    </submittedName>
</protein>
<evidence type="ECO:0000256" key="1">
    <source>
        <dbReference type="SAM" id="MobiDB-lite"/>
    </source>
</evidence>
<feature type="compositionally biased region" description="Acidic residues" evidence="1">
    <location>
        <begin position="317"/>
        <end position="331"/>
    </location>
</feature>
<dbReference type="EMBL" id="JAATIP010000196">
    <property type="protein sequence ID" value="KAF4361061.1"/>
    <property type="molecule type" value="Genomic_DNA"/>
</dbReference>
<feature type="compositionally biased region" description="Basic and acidic residues" evidence="1">
    <location>
        <begin position="298"/>
        <end position="308"/>
    </location>
</feature>
<dbReference type="AlphaFoldDB" id="A0A7J6ERP9"/>
<accession>A0A7J6ERP9</accession>
<evidence type="ECO:0000313" key="2">
    <source>
        <dbReference type="EMBL" id="KAF4361061.1"/>
    </source>
</evidence>
<proteinExistence type="predicted"/>
<sequence length="359" mass="40390">MVLLVAKISKLYSKLENLHHHSQTEALLASFEGFESQVSNHLIKFQSLGLKILSFSWIHQLFELISLFNKAFARLVVEIEYPASKWESSSIDEYLKYSLNLLDFFNSISSSLSHLAQAKLSLSHGVSLEEKSSSLGLKNLKPIQPFKPNNKKKDLVKEKVKDGSSLSCKEEVIHHALMVMESLGYWVCGVVLCGLSSDDEIYFEVRKLAIGYVKVSSFTRLESSVYEFVVEKKNGVKEVKEVNDSLAKLVDAISDEKSYDDEAEDLRKKLGVFEAMLEGFGKEVDHLFNEESTSSRAPEIERRTRDLESTPISDPNPDPDLDSDPNLDPDPDPGPGTRTWTRDPDPDPRPKPGTRDPDP</sequence>
<dbReference type="PANTHER" id="PTHR31509">
    <property type="entry name" value="BPS1-LIKE PROTEIN"/>
    <property type="match status" value="1"/>
</dbReference>
<evidence type="ECO:0000313" key="3">
    <source>
        <dbReference type="Proteomes" id="UP000525078"/>
    </source>
</evidence>
<name>A0A7J6ERP9_CANSA</name>